<dbReference type="GeneID" id="28852710"/>
<dbReference type="InterPro" id="IPR004843">
    <property type="entry name" value="Calcineurin-like_PHP"/>
</dbReference>
<evidence type="ECO:0000313" key="2">
    <source>
        <dbReference type="EMBL" id="OAQ58616.1"/>
    </source>
</evidence>
<dbReference type="EMBL" id="LSBJ02000010">
    <property type="protein sequence ID" value="OAQ58616.1"/>
    <property type="molecule type" value="Genomic_DNA"/>
</dbReference>
<evidence type="ECO:0000259" key="1">
    <source>
        <dbReference type="Pfam" id="PF00149"/>
    </source>
</evidence>
<dbReference type="SUPFAM" id="SSF56300">
    <property type="entry name" value="Metallo-dependent phosphatases"/>
    <property type="match status" value="1"/>
</dbReference>
<dbReference type="KEGG" id="pchm:VFPPC_10328"/>
<comment type="caution">
    <text evidence="2">The sequence shown here is derived from an EMBL/GenBank/DDBJ whole genome shotgun (WGS) entry which is preliminary data.</text>
</comment>
<protein>
    <submittedName>
        <fullName evidence="2">Ser/Thr protein phosphatase</fullName>
    </submittedName>
</protein>
<keyword evidence="3" id="KW-1185">Reference proteome</keyword>
<reference evidence="2 3" key="1">
    <citation type="journal article" date="2016" name="PLoS Pathog.">
        <title>Biosynthesis of antibiotic leucinostatins in bio-control fungus Purpureocillium lilacinum and their inhibition on phytophthora revealed by genome mining.</title>
        <authorList>
            <person name="Wang G."/>
            <person name="Liu Z."/>
            <person name="Lin R."/>
            <person name="Li E."/>
            <person name="Mao Z."/>
            <person name="Ling J."/>
            <person name="Yang Y."/>
            <person name="Yin W.B."/>
            <person name="Xie B."/>
        </authorList>
    </citation>
    <scope>NUCLEOTIDE SEQUENCE [LARGE SCALE GENOMIC DNA]</scope>
    <source>
        <strain evidence="2">170</strain>
    </source>
</reference>
<dbReference type="InterPro" id="IPR029052">
    <property type="entry name" value="Metallo-depent_PP-like"/>
</dbReference>
<dbReference type="Proteomes" id="UP000078397">
    <property type="component" value="Unassembled WGS sequence"/>
</dbReference>
<sequence>MSSDMVPEGHGPSEFSIQVMSDLHLETPRFLPMYESFRIEPKSPYLALLGDIGLVHDQRLFSFIESQLHQFRVVLYVFGNHEPYERDETPQQATYQDAIEQMEHFQTLVNNGSDQRKGKFVFLNRSRYDVDDSITILGCTLFSHISENQQSTASLFVSDFSNIPSWTVQQHNAAHEQDLAWLNTQVTEISQQEPHRRIVILTHYCPTLVAEAHDPEHLEDSRNVMSAFATDLCDQPCWKSSAVRVWVFGHTHHNCDYVEAGTGKRVVSNQRGYGREDIFDFDSDKVVVLSS</sequence>
<dbReference type="Pfam" id="PF00149">
    <property type="entry name" value="Metallophos"/>
    <property type="match status" value="1"/>
</dbReference>
<dbReference type="GO" id="GO:0016787">
    <property type="term" value="F:hydrolase activity"/>
    <property type="evidence" value="ECO:0007669"/>
    <property type="project" value="InterPro"/>
</dbReference>
<dbReference type="PANTHER" id="PTHR37844">
    <property type="entry name" value="SER/THR PROTEIN PHOSPHATASE SUPERFAMILY (AFU_ORTHOLOGUE AFUA_1G14840)"/>
    <property type="match status" value="1"/>
</dbReference>
<organism evidence="2 3">
    <name type="scientific">Pochonia chlamydosporia 170</name>
    <dbReference type="NCBI Taxonomy" id="1380566"/>
    <lineage>
        <taxon>Eukaryota</taxon>
        <taxon>Fungi</taxon>
        <taxon>Dikarya</taxon>
        <taxon>Ascomycota</taxon>
        <taxon>Pezizomycotina</taxon>
        <taxon>Sordariomycetes</taxon>
        <taxon>Hypocreomycetidae</taxon>
        <taxon>Hypocreales</taxon>
        <taxon>Clavicipitaceae</taxon>
        <taxon>Pochonia</taxon>
    </lineage>
</organism>
<accession>A0A179EZK3</accession>
<proteinExistence type="predicted"/>
<name>A0A179EZK3_METCM</name>
<dbReference type="PANTHER" id="PTHR37844:SF2">
    <property type="entry name" value="SER_THR PROTEIN PHOSPHATASE SUPERFAMILY (AFU_ORTHOLOGUE AFUA_1G14840)"/>
    <property type="match status" value="1"/>
</dbReference>
<dbReference type="AlphaFoldDB" id="A0A179EZK3"/>
<dbReference type="RefSeq" id="XP_018136743.1">
    <property type="nucleotide sequence ID" value="XM_018288716.1"/>
</dbReference>
<dbReference type="OrthoDB" id="550558at2759"/>
<gene>
    <name evidence="2" type="ORF">VFPPC_10328</name>
</gene>
<evidence type="ECO:0000313" key="3">
    <source>
        <dbReference type="Proteomes" id="UP000078397"/>
    </source>
</evidence>
<dbReference type="Gene3D" id="3.60.21.10">
    <property type="match status" value="1"/>
</dbReference>
<feature type="domain" description="Calcineurin-like phosphoesterase" evidence="1">
    <location>
        <begin position="17"/>
        <end position="253"/>
    </location>
</feature>